<dbReference type="AlphaFoldDB" id="A0A0J9GTD4"/>
<reference evidence="2 3" key="1">
    <citation type="submission" date="2015-06" db="EMBL/GenBank/DDBJ databases">
        <title>Draft genome sequence of an Alphaproteobacteria species associated to the Mediterranean sponge Oscarella lobularis.</title>
        <authorList>
            <person name="Jourda C."/>
            <person name="Santini S."/>
            <person name="Claverie J.-M."/>
        </authorList>
    </citation>
    <scope>NUCLEOTIDE SEQUENCE [LARGE SCALE GENOMIC DNA]</scope>
    <source>
        <strain evidence="2">IGS</strain>
    </source>
</reference>
<feature type="transmembrane region" description="Helical" evidence="1">
    <location>
        <begin position="124"/>
        <end position="143"/>
    </location>
</feature>
<gene>
    <name evidence="2" type="ORF">AIOL_001704</name>
</gene>
<organism evidence="2 3">
    <name type="scientific">Candidatus Rhodobacter oscarellae</name>
    <dbReference type="NCBI Taxonomy" id="1675527"/>
    <lineage>
        <taxon>Bacteria</taxon>
        <taxon>Pseudomonadati</taxon>
        <taxon>Pseudomonadota</taxon>
        <taxon>Alphaproteobacteria</taxon>
        <taxon>Rhodobacterales</taxon>
        <taxon>Rhodobacter group</taxon>
        <taxon>Rhodobacter</taxon>
    </lineage>
</organism>
<feature type="transmembrane region" description="Helical" evidence="1">
    <location>
        <begin position="54"/>
        <end position="73"/>
    </location>
</feature>
<name>A0A0J9GTD4_9RHOB</name>
<sequence>MAGEWSVVDSFFGYKQMHYGTDFGRNTGGAVMGQSTRPELRFHVLLRRNFTDAFLVNLVPLLVTYGLLFGLMMSVTRSPQRAGRLGFTTLAVFGACSGLFFISLVGHIQLRQEFAGSQIVYIEYFYIVSYVALLVVSIFSFSVTSGEEAADNWFMRDDGINMKLGFWPVLLTVLLAISYWRLGQGISL</sequence>
<protein>
    <submittedName>
        <fullName evidence="2">Methyl-accepting chemotaxis protein</fullName>
    </submittedName>
</protein>
<proteinExistence type="predicted"/>
<accession>A0A0J9GTD4</accession>
<feature type="transmembrane region" description="Helical" evidence="1">
    <location>
        <begin position="164"/>
        <end position="182"/>
    </location>
</feature>
<dbReference type="EMBL" id="LFTY01000002">
    <property type="protein sequence ID" value="KMW56748.1"/>
    <property type="molecule type" value="Genomic_DNA"/>
</dbReference>
<evidence type="ECO:0000313" key="3">
    <source>
        <dbReference type="Proteomes" id="UP000037178"/>
    </source>
</evidence>
<keyword evidence="3" id="KW-1185">Reference proteome</keyword>
<keyword evidence="1" id="KW-0472">Membrane</keyword>
<evidence type="ECO:0000256" key="1">
    <source>
        <dbReference type="SAM" id="Phobius"/>
    </source>
</evidence>
<evidence type="ECO:0000313" key="2">
    <source>
        <dbReference type="EMBL" id="KMW56748.1"/>
    </source>
</evidence>
<feature type="transmembrane region" description="Helical" evidence="1">
    <location>
        <begin position="85"/>
        <end position="104"/>
    </location>
</feature>
<keyword evidence="1" id="KW-0812">Transmembrane</keyword>
<dbReference type="RefSeq" id="WP_049642586.1">
    <property type="nucleotide sequence ID" value="NZ_LFTY01000002.1"/>
</dbReference>
<dbReference type="STRING" id="1675527.AIOL_001704"/>
<dbReference type="Proteomes" id="UP000037178">
    <property type="component" value="Unassembled WGS sequence"/>
</dbReference>
<dbReference type="PATRIC" id="fig|1675527.3.peg.1798"/>
<comment type="caution">
    <text evidence="2">The sequence shown here is derived from an EMBL/GenBank/DDBJ whole genome shotgun (WGS) entry which is preliminary data.</text>
</comment>
<keyword evidence="1" id="KW-1133">Transmembrane helix</keyword>